<dbReference type="InterPro" id="IPR042099">
    <property type="entry name" value="ANL_N_sf"/>
</dbReference>
<dbReference type="GO" id="GO:0019748">
    <property type="term" value="P:secondary metabolic process"/>
    <property type="evidence" value="ECO:0007669"/>
    <property type="project" value="TreeGrafter"/>
</dbReference>
<evidence type="ECO:0000259" key="7">
    <source>
        <dbReference type="Pfam" id="PF13193"/>
    </source>
</evidence>
<dbReference type="InterPro" id="IPR025110">
    <property type="entry name" value="AMP-bd_C"/>
</dbReference>
<reference evidence="8 9" key="2">
    <citation type="journal article" date="2012" name="PLoS Pathog.">
        <title>Diverse lifestyles and strategies of plant pathogenesis encoded in the genomes of eighteen Dothideomycetes fungi.</title>
        <authorList>
            <person name="Ohm R.A."/>
            <person name="Feau N."/>
            <person name="Henrissat B."/>
            <person name="Schoch C.L."/>
            <person name="Horwitz B.A."/>
            <person name="Barry K.W."/>
            <person name="Condon B.J."/>
            <person name="Copeland A.C."/>
            <person name="Dhillon B."/>
            <person name="Glaser F."/>
            <person name="Hesse C.N."/>
            <person name="Kosti I."/>
            <person name="LaButti K."/>
            <person name="Lindquist E.A."/>
            <person name="Lucas S."/>
            <person name="Salamov A.A."/>
            <person name="Bradshaw R.E."/>
            <person name="Ciuffetti L."/>
            <person name="Hamelin R.C."/>
            <person name="Kema G.H.J."/>
            <person name="Lawrence C."/>
            <person name="Scott J.A."/>
            <person name="Spatafora J.W."/>
            <person name="Turgeon B.G."/>
            <person name="de Wit P.J.G.M."/>
            <person name="Zhong S."/>
            <person name="Goodwin S.B."/>
            <person name="Grigoriev I.V."/>
        </authorList>
    </citation>
    <scope>NUCLEOTIDE SEQUENCE [LARGE SCALE GENOMIC DNA]</scope>
    <source>
        <strain evidence="9">NZE10 / CBS 128990</strain>
    </source>
</reference>
<reference evidence="9" key="1">
    <citation type="journal article" date="2012" name="PLoS Genet.">
        <title>The genomes of the fungal plant pathogens Cladosporium fulvum and Dothistroma septosporum reveal adaptation to different hosts and lifestyles but also signatures of common ancestry.</title>
        <authorList>
            <person name="de Wit P.J.G.M."/>
            <person name="van der Burgt A."/>
            <person name="Oekmen B."/>
            <person name="Stergiopoulos I."/>
            <person name="Abd-Elsalam K.A."/>
            <person name="Aerts A.L."/>
            <person name="Bahkali A.H."/>
            <person name="Beenen H.G."/>
            <person name="Chettri P."/>
            <person name="Cox M.P."/>
            <person name="Datema E."/>
            <person name="de Vries R.P."/>
            <person name="Dhillon B."/>
            <person name="Ganley A.R."/>
            <person name="Griffiths S.A."/>
            <person name="Guo Y."/>
            <person name="Hamelin R.C."/>
            <person name="Henrissat B."/>
            <person name="Kabir M.S."/>
            <person name="Jashni M.K."/>
            <person name="Kema G."/>
            <person name="Klaubauf S."/>
            <person name="Lapidus A."/>
            <person name="Levasseur A."/>
            <person name="Lindquist E."/>
            <person name="Mehrabi R."/>
            <person name="Ohm R.A."/>
            <person name="Owen T.J."/>
            <person name="Salamov A."/>
            <person name="Schwelm A."/>
            <person name="Schijlen E."/>
            <person name="Sun H."/>
            <person name="van den Burg H.A."/>
            <person name="van Ham R.C.H.J."/>
            <person name="Zhang S."/>
            <person name="Goodwin S.B."/>
            <person name="Grigoriev I.V."/>
            <person name="Collemare J."/>
            <person name="Bradshaw R.E."/>
        </authorList>
    </citation>
    <scope>NUCLEOTIDE SEQUENCE [LARGE SCALE GENOMIC DNA]</scope>
    <source>
        <strain evidence="9">NZE10 / CBS 128990</strain>
    </source>
</reference>
<keyword evidence="9" id="KW-1185">Reference proteome</keyword>
<evidence type="ECO:0000256" key="5">
    <source>
        <dbReference type="ARBA" id="ARBA00022840"/>
    </source>
</evidence>
<evidence type="ECO:0000256" key="2">
    <source>
        <dbReference type="ARBA" id="ARBA00006432"/>
    </source>
</evidence>
<comment type="similarity">
    <text evidence="2">Belongs to the ATP-dependent AMP-binding enzyme family.</text>
</comment>
<dbReference type="Proteomes" id="UP000016933">
    <property type="component" value="Unassembled WGS sequence"/>
</dbReference>
<feature type="domain" description="AMP-binding enzyme C-terminal" evidence="7">
    <location>
        <begin position="498"/>
        <end position="575"/>
    </location>
</feature>
<evidence type="ECO:0000313" key="8">
    <source>
        <dbReference type="EMBL" id="EME42809.1"/>
    </source>
</evidence>
<evidence type="ECO:0000256" key="4">
    <source>
        <dbReference type="ARBA" id="ARBA00022741"/>
    </source>
</evidence>
<evidence type="ECO:0000259" key="6">
    <source>
        <dbReference type="Pfam" id="PF00501"/>
    </source>
</evidence>
<dbReference type="PANTHER" id="PTHR24096:SF317">
    <property type="entry name" value="ADENYLATE-FORMING ENZYME AFEA"/>
    <property type="match status" value="1"/>
</dbReference>
<comment type="pathway">
    <text evidence="1">Secondary metabolite biosynthesis.</text>
</comment>
<dbReference type="PANTHER" id="PTHR24096">
    <property type="entry name" value="LONG-CHAIN-FATTY-ACID--COA LIGASE"/>
    <property type="match status" value="1"/>
</dbReference>
<accession>M2Y398</accession>
<dbReference type="eggNOG" id="KOG1176">
    <property type="taxonomic scope" value="Eukaryota"/>
</dbReference>
<dbReference type="STRING" id="675120.M2Y398"/>
<dbReference type="EMBL" id="KB446540">
    <property type="protein sequence ID" value="EME42809.1"/>
    <property type="molecule type" value="Genomic_DNA"/>
</dbReference>
<dbReference type="OMA" id="IWASKCR"/>
<sequence length="593" mass="66565">MRLSKLRSYATQFGQDEPTFPSSIANKHAFTRSRRLQTSQRNTASMGDVSQFEHSSLVSWAFSGEYDPTKPVLLDAMRPDRNISKQTATKLVAGLAGAFREDSTVCLHLSNDILYPILVHAIWASKCRWTGTNTAYTSPELEHHFRISETRYVVTEVEHLETVRAAVDHSGTKVEVILFSDILYSRSRVQDDHRRCCARRSSSSEPHKNRYRTLHDLLRHDSTREDLEARLEKIDIDSIATLMSTSGTTGPPKMAARTHRAHMTESRAAADNDAAKDYEIRRLWCVPIFHGFAFPTMVINSLRLGIPGYFMKRYVDNTYADKVHEFQITETLAPPPMLLRLVNSPLSHPKIQSLKIVGTGGAPCVGELRAKFLKLYDEKPPSIIQIWGMTEGGWYTTFKYPEADDPVSVGRPIPGFEIKMSEENRSQLTGGQEVGELFVRGPEMMSEYLGNPEATAKAFVDGWLRTGDVGYIKDGKVYLVDRAKDLIKVNGWQVSPSEIEDALLVSRDVKDAAVIGVGEGISEHPMAFVVRANEHDGGVSAYALKDHLLRRLTRYKVASCEIRFVDTIPKSATGKILKNKLREMAASEDPYKL</sequence>
<evidence type="ECO:0000256" key="1">
    <source>
        <dbReference type="ARBA" id="ARBA00005179"/>
    </source>
</evidence>
<protein>
    <submittedName>
        <fullName evidence="8">Uncharacterized protein</fullName>
    </submittedName>
</protein>
<evidence type="ECO:0000313" key="9">
    <source>
        <dbReference type="Proteomes" id="UP000016933"/>
    </source>
</evidence>
<gene>
    <name evidence="8" type="ORF">DOTSEDRAFT_88860</name>
</gene>
<organism evidence="8 9">
    <name type="scientific">Dothistroma septosporum (strain NZE10 / CBS 128990)</name>
    <name type="common">Red band needle blight fungus</name>
    <name type="synonym">Mycosphaerella pini</name>
    <dbReference type="NCBI Taxonomy" id="675120"/>
    <lineage>
        <taxon>Eukaryota</taxon>
        <taxon>Fungi</taxon>
        <taxon>Dikarya</taxon>
        <taxon>Ascomycota</taxon>
        <taxon>Pezizomycotina</taxon>
        <taxon>Dothideomycetes</taxon>
        <taxon>Dothideomycetidae</taxon>
        <taxon>Mycosphaerellales</taxon>
        <taxon>Mycosphaerellaceae</taxon>
        <taxon>Dothistroma</taxon>
    </lineage>
</organism>
<dbReference type="InterPro" id="IPR045851">
    <property type="entry name" value="AMP-bd_C_sf"/>
</dbReference>
<dbReference type="Gene3D" id="3.40.50.12780">
    <property type="entry name" value="N-terminal domain of ligase-like"/>
    <property type="match status" value="1"/>
</dbReference>
<dbReference type="GO" id="GO:0016405">
    <property type="term" value="F:CoA-ligase activity"/>
    <property type="evidence" value="ECO:0007669"/>
    <property type="project" value="TreeGrafter"/>
</dbReference>
<proteinExistence type="inferred from homology"/>
<dbReference type="Gene3D" id="3.30.300.30">
    <property type="match status" value="1"/>
</dbReference>
<dbReference type="Pfam" id="PF13193">
    <property type="entry name" value="AMP-binding_C"/>
    <property type="match status" value="1"/>
</dbReference>
<dbReference type="Pfam" id="PF00501">
    <property type="entry name" value="AMP-binding"/>
    <property type="match status" value="1"/>
</dbReference>
<feature type="domain" description="AMP-dependent synthetase/ligase" evidence="6">
    <location>
        <begin position="88"/>
        <end position="449"/>
    </location>
</feature>
<keyword evidence="3" id="KW-0436">Ligase</keyword>
<name>M2Y398_DOTSN</name>
<dbReference type="SUPFAM" id="SSF56801">
    <property type="entry name" value="Acetyl-CoA synthetase-like"/>
    <property type="match status" value="1"/>
</dbReference>
<dbReference type="HOGENOM" id="CLU_000022_59_2_1"/>
<keyword evidence="5" id="KW-0067">ATP-binding</keyword>
<keyword evidence="4" id="KW-0547">Nucleotide-binding</keyword>
<dbReference type="OrthoDB" id="6509636at2759"/>
<dbReference type="GO" id="GO:0005524">
    <property type="term" value="F:ATP binding"/>
    <property type="evidence" value="ECO:0007669"/>
    <property type="project" value="UniProtKB-KW"/>
</dbReference>
<dbReference type="AlphaFoldDB" id="M2Y398"/>
<dbReference type="InterPro" id="IPR000873">
    <property type="entry name" value="AMP-dep_synth/lig_dom"/>
</dbReference>
<evidence type="ECO:0000256" key="3">
    <source>
        <dbReference type="ARBA" id="ARBA00022598"/>
    </source>
</evidence>